<gene>
    <name evidence="13" type="ORF">IAC58_06945</name>
</gene>
<keyword evidence="10 11" id="KW-0472">Membrane</keyword>
<evidence type="ECO:0000256" key="4">
    <source>
        <dbReference type="ARBA" id="ARBA00022670"/>
    </source>
</evidence>
<feature type="transmembrane region" description="Helical" evidence="11">
    <location>
        <begin position="568"/>
        <end position="590"/>
    </location>
</feature>
<dbReference type="GO" id="GO:0006508">
    <property type="term" value="P:proteolysis"/>
    <property type="evidence" value="ECO:0007669"/>
    <property type="project" value="UniProtKB-KW"/>
</dbReference>
<evidence type="ECO:0000256" key="11">
    <source>
        <dbReference type="SAM" id="Phobius"/>
    </source>
</evidence>
<keyword evidence="7" id="KW-0862">Zinc</keyword>
<evidence type="ECO:0000313" key="13">
    <source>
        <dbReference type="EMBL" id="MBO8428261.1"/>
    </source>
</evidence>
<evidence type="ECO:0000256" key="5">
    <source>
        <dbReference type="ARBA" id="ARBA00022692"/>
    </source>
</evidence>
<dbReference type="Proteomes" id="UP000823613">
    <property type="component" value="Unassembled WGS sequence"/>
</dbReference>
<evidence type="ECO:0000256" key="10">
    <source>
        <dbReference type="ARBA" id="ARBA00023136"/>
    </source>
</evidence>
<evidence type="ECO:0000313" key="14">
    <source>
        <dbReference type="Proteomes" id="UP000823613"/>
    </source>
</evidence>
<feature type="transmembrane region" description="Helical" evidence="11">
    <location>
        <begin position="100"/>
        <end position="120"/>
    </location>
</feature>
<feature type="domain" description="Peptidase M50" evidence="12">
    <location>
        <begin position="10"/>
        <end position="454"/>
    </location>
</feature>
<organism evidence="13 14">
    <name type="scientific">Candidatus Onthovivens merdipullorum</name>
    <dbReference type="NCBI Taxonomy" id="2840889"/>
    <lineage>
        <taxon>Bacteria</taxon>
        <taxon>Bacillati</taxon>
        <taxon>Bacillota</taxon>
        <taxon>Bacilli</taxon>
        <taxon>Bacillales</taxon>
        <taxon>Candidatus Onthovivens</taxon>
    </lineage>
</organism>
<proteinExistence type="inferred from homology"/>
<dbReference type="EMBL" id="JADIMY010000130">
    <property type="protein sequence ID" value="MBO8428261.1"/>
    <property type="molecule type" value="Genomic_DNA"/>
</dbReference>
<dbReference type="Pfam" id="PF02163">
    <property type="entry name" value="Peptidase_M50"/>
    <property type="match status" value="1"/>
</dbReference>
<accession>A0A9D9DJC0</accession>
<comment type="caution">
    <text evidence="13">The sequence shown here is derived from an EMBL/GenBank/DDBJ whole genome shotgun (WGS) entry which is preliminary data.</text>
</comment>
<keyword evidence="6" id="KW-0378">Hydrolase</keyword>
<evidence type="ECO:0000256" key="1">
    <source>
        <dbReference type="ARBA" id="ARBA00001947"/>
    </source>
</evidence>
<reference evidence="13" key="2">
    <citation type="journal article" date="2021" name="PeerJ">
        <title>Extensive microbial diversity within the chicken gut microbiome revealed by metagenomics and culture.</title>
        <authorList>
            <person name="Gilroy R."/>
            <person name="Ravi A."/>
            <person name="Getino M."/>
            <person name="Pursley I."/>
            <person name="Horton D.L."/>
            <person name="Alikhan N.F."/>
            <person name="Baker D."/>
            <person name="Gharbi K."/>
            <person name="Hall N."/>
            <person name="Watson M."/>
            <person name="Adriaenssens E.M."/>
            <person name="Foster-Nyarko E."/>
            <person name="Jarju S."/>
            <person name="Secka A."/>
            <person name="Antonio M."/>
            <person name="Oren A."/>
            <person name="Chaudhuri R.R."/>
            <person name="La Ragione R."/>
            <person name="Hildebrand F."/>
            <person name="Pallen M.J."/>
        </authorList>
    </citation>
    <scope>NUCLEOTIDE SEQUENCE</scope>
    <source>
        <strain evidence="13">11159</strain>
    </source>
</reference>
<dbReference type="GO" id="GO:0016020">
    <property type="term" value="C:membrane"/>
    <property type="evidence" value="ECO:0007669"/>
    <property type="project" value="UniProtKB-SubCell"/>
</dbReference>
<evidence type="ECO:0000256" key="9">
    <source>
        <dbReference type="ARBA" id="ARBA00023049"/>
    </source>
</evidence>
<evidence type="ECO:0000256" key="3">
    <source>
        <dbReference type="ARBA" id="ARBA00007931"/>
    </source>
</evidence>
<dbReference type="InterPro" id="IPR004387">
    <property type="entry name" value="Pept_M50_Zn"/>
</dbReference>
<dbReference type="PANTHER" id="PTHR42837">
    <property type="entry name" value="REGULATOR OF SIGMA-E PROTEASE RSEP"/>
    <property type="match status" value="1"/>
</dbReference>
<name>A0A9D9DJC0_9BACL</name>
<comment type="similarity">
    <text evidence="3">Belongs to the peptidase M50B family.</text>
</comment>
<keyword evidence="4 13" id="KW-0645">Protease</keyword>
<evidence type="ECO:0000256" key="7">
    <source>
        <dbReference type="ARBA" id="ARBA00022833"/>
    </source>
</evidence>
<evidence type="ECO:0000256" key="6">
    <source>
        <dbReference type="ARBA" id="ARBA00022801"/>
    </source>
</evidence>
<keyword evidence="8 11" id="KW-1133">Transmembrane helix</keyword>
<dbReference type="GO" id="GO:0004222">
    <property type="term" value="F:metalloendopeptidase activity"/>
    <property type="evidence" value="ECO:0007669"/>
    <property type="project" value="InterPro"/>
</dbReference>
<dbReference type="PANTHER" id="PTHR42837:SF2">
    <property type="entry name" value="MEMBRANE METALLOPROTEASE ARASP2, CHLOROPLASTIC-RELATED"/>
    <property type="match status" value="1"/>
</dbReference>
<protein>
    <submittedName>
        <fullName evidence="13">Site-2 protease family protein</fullName>
    </submittedName>
</protein>
<dbReference type="InterPro" id="IPR008915">
    <property type="entry name" value="Peptidase_M50"/>
</dbReference>
<sequence>MQVVLSIILFLIALGVLVTIHECGHFIAAKSFNVYCSDFSIGFGPKICKIKRKKGETKFSIGILPVGGYVSMFGEGTELPEGVKIPRSRSLVGIARWKRLIIFAAGVIMNFVLAYIIFFICASCFPQYSPVNINSINISNTEIYIKNPSITDLDGNNILDTYVQGDIVNASSIKLVDQSGNDKIQYVFPNLISDITPIFDENGDITKYQLNYTNAELISINEETKSYILAFNSGSNGIKQLDEIANFLVLYEAKEIDLSSSNYRVSVLGVDKNNETTEYELVINDNQRLYLPIVNEDSSLIQFSGSSFNELAFNINRFHNDNTSGSEKEIYHNLLHIKDEDQNGRIDPLNIGINYHTYWNGWNSFKVAGDYWVQSTSLISEAIGNLFVGQGWDQMGGPVAIFTQTTSILQNYPFNYYLQSRGTISVNLALINLLPFPGLDGWQILVTIIEGVVNFIKKQIYLQKVKSSKSNVNPKLLDVMTSLNEDIDDIKRNYKEKYETNLDDDIINLNFPCEGSLEANELSNDPKYNSYLEYIHKVDALNDFKEKENLGDVEVYKEWAIPEKIKNIVSYIGLILLFALIAVIFVMDIWRLF</sequence>
<comment type="cofactor">
    <cofactor evidence="1">
        <name>Zn(2+)</name>
        <dbReference type="ChEBI" id="CHEBI:29105"/>
    </cofactor>
</comment>
<dbReference type="AlphaFoldDB" id="A0A9D9DJC0"/>
<evidence type="ECO:0000259" key="12">
    <source>
        <dbReference type="Pfam" id="PF02163"/>
    </source>
</evidence>
<comment type="subcellular location">
    <subcellularLocation>
        <location evidence="2">Membrane</location>
        <topology evidence="2">Multi-pass membrane protein</topology>
    </subcellularLocation>
</comment>
<evidence type="ECO:0000256" key="8">
    <source>
        <dbReference type="ARBA" id="ARBA00022989"/>
    </source>
</evidence>
<reference evidence="13" key="1">
    <citation type="submission" date="2020-10" db="EMBL/GenBank/DDBJ databases">
        <authorList>
            <person name="Gilroy R."/>
        </authorList>
    </citation>
    <scope>NUCLEOTIDE SEQUENCE</scope>
    <source>
        <strain evidence="13">11159</strain>
    </source>
</reference>
<keyword evidence="9" id="KW-0482">Metalloprotease</keyword>
<evidence type="ECO:0000256" key="2">
    <source>
        <dbReference type="ARBA" id="ARBA00004141"/>
    </source>
</evidence>
<keyword evidence="5 11" id="KW-0812">Transmembrane</keyword>
<dbReference type="CDD" id="cd06163">
    <property type="entry name" value="S2P-M50_PDZ_RseP-like"/>
    <property type="match status" value="1"/>
</dbReference>